<dbReference type="InterPro" id="IPR036844">
    <property type="entry name" value="Hint_dom_sf"/>
</dbReference>
<dbReference type="GO" id="GO:0005509">
    <property type="term" value="F:calcium ion binding"/>
    <property type="evidence" value="ECO:0007669"/>
    <property type="project" value="InterPro"/>
</dbReference>
<organism evidence="6 7">
    <name type="scientific">Pseudotabrizicola algicola</name>
    <dbReference type="NCBI Taxonomy" id="2709381"/>
    <lineage>
        <taxon>Bacteria</taxon>
        <taxon>Pseudomonadati</taxon>
        <taxon>Pseudomonadota</taxon>
        <taxon>Alphaproteobacteria</taxon>
        <taxon>Rhodobacterales</taxon>
        <taxon>Paracoccaceae</taxon>
        <taxon>Pseudotabrizicola</taxon>
    </lineage>
</organism>
<feature type="domain" description="DUF642" evidence="4">
    <location>
        <begin position="88"/>
        <end position="182"/>
    </location>
</feature>
<feature type="region of interest" description="Disordered" evidence="3">
    <location>
        <begin position="418"/>
        <end position="470"/>
    </location>
</feature>
<dbReference type="PANTHER" id="PTHR38340">
    <property type="entry name" value="S-LAYER PROTEIN"/>
    <property type="match status" value="1"/>
</dbReference>
<feature type="domain" description="Hedgehog/Intein (Hint)" evidence="5">
    <location>
        <begin position="1121"/>
        <end position="1259"/>
    </location>
</feature>
<dbReference type="RefSeq" id="WP_164611447.1">
    <property type="nucleotide sequence ID" value="NZ_JAAIKE010000003.1"/>
</dbReference>
<reference evidence="6 7" key="1">
    <citation type="submission" date="2020-02" db="EMBL/GenBank/DDBJ databases">
        <title>Rhodobacter algicola sp. nov., isolated from microalga culture.</title>
        <authorList>
            <person name="Park C.-Y."/>
        </authorList>
    </citation>
    <scope>NUCLEOTIDE SEQUENCE [LARGE SCALE GENOMIC DNA]</scope>
    <source>
        <strain evidence="6 7">ETT8</strain>
    </source>
</reference>
<comment type="caution">
    <text evidence="6">The sequence shown here is derived from an EMBL/GenBank/DDBJ whole genome shotgun (WGS) entry which is preliminary data.</text>
</comment>
<keyword evidence="7" id="KW-1185">Reference proteome</keyword>
<feature type="compositionally biased region" description="Gly residues" evidence="3">
    <location>
        <begin position="450"/>
        <end position="470"/>
    </location>
</feature>
<dbReference type="InterPro" id="IPR008979">
    <property type="entry name" value="Galactose-bd-like_sf"/>
</dbReference>
<evidence type="ECO:0000256" key="2">
    <source>
        <dbReference type="ARBA" id="ARBA00022525"/>
    </source>
</evidence>
<proteinExistence type="predicted"/>
<sequence length="1327" mass="134449">MATLVGNSGDNEIIGTAADDSLIGAGGHDTLFGGAGNDTIHGDAIQGGTVSVTNGNFASGTTGWTIGGSGTTTVTNGYMAFNASGSSAGGTFQQTVTTQAGATYALSFDAFETGLGIGNHTLLVDVLDSSGVVIATQTYQISDGTSQRITVPFTSTTNQITLRFSNPTSSATLSTDLAVDNISVAPLPPSGAGNDVISGGDGADVVYGGAGNDTIYGGEGNDTLWGEVGVDSIFGGNGNDAIDTGGPGPADEPTGSVQMTWNAFYLGTFSDLDSTEGNTTVENPNLALGTYGSASNPLFNNIRRVTSNDTNGDNTINNNDSNNAETLTIGGVARTLDTVLLYSARVTFLDGTTYDFSAVVFQTTDGQLFMAPPPTNNAVAQMLASQPITSLQLLSVSDAASSNLFANRFDITYQTQGDDGAYGGAGNDTITGQQGDDRLRGDSGQDTLFGGAGADTLDGGGGNDSISGGTGSDLIFGGSEMLSNPGFDAGILPGGMSTYASPIGWQSTRGTVEVWGSGYNGITSPDGSNIIELDQDSGSVDSIWQDVSTENGRTYTLTIEARNRPGIGENDSFEVRWGGNLIATIQPGATWQTYTFTVTGNGGLMRLQLSELASQDNSLGILLNSVSLTDSGGDDTLAGDDGADTLYGGAGNDVLSGGNDNDQLFGGLGNDIISGDAGADQIYAGDGQDTVNGGAGNDLVYLGDGNDVFGDWSVENSGNDTIYGEGGNDSIIAGAGNDLVYGGDGNDTLSGQTGQDTLFGDAGDDVFLVTDDHETTVIHGGAGTDSIYYSNYLTTAGVSVTVNGAGDGSYAFAQTPAGFTNAQGTFTSIEQFALTGYNDSFNGASATVGLVVAGGAGNDTLTGGSGADLIYGEGGNDLLSGGTGADTLDGGDGDDTLRGGGGADVLIGGAGRDTADYSASAQGVTVNLLTGLGSGGDAQGDTLAGVEDLIGSAQADVLTAGSTQGNLFGGAGNDTLYGGAAGGDSLYGGDGDDLIAGLGGNDRLFGGAGNDTLWADAGSDTLTGGTGADVFRLGPQSGTVRVTDFDITRVDGRAIDQIDVSALTTSGGNQVTWRDVTVTDTVGDGTGHAVLTFPNGESIILEGVLASQATGKQNMAQIGIPCFVKGTPILTPSGYCPVETLRAGDLVSTSAGVGRVIWSGQRDLSRDDLMSRPDWKPIHFPVGAIGNTQVLRLSPQHAVEVRGADGKRVLVRARHLAEAGFGGARVANGVRSVSYHHILLERHAILCAAGAPAESFYPGPQAMAMFEWSSRLAVAAAILAGAEASAPCDERTLSQLYGPRVYPLRRRREMGRIMARRFEVSDCALSA</sequence>
<dbReference type="Pfam" id="PF13403">
    <property type="entry name" value="Hint_2"/>
    <property type="match status" value="1"/>
</dbReference>
<dbReference type="PANTHER" id="PTHR38340:SF1">
    <property type="entry name" value="S-LAYER PROTEIN"/>
    <property type="match status" value="1"/>
</dbReference>
<dbReference type="InterPro" id="IPR006946">
    <property type="entry name" value="DGR2-like_dom"/>
</dbReference>
<name>A0A6B3RP28_9RHOB</name>
<dbReference type="InterPro" id="IPR050557">
    <property type="entry name" value="RTX_toxin/Mannuronan_C5-epim"/>
</dbReference>
<accession>A0A6B3RP28</accession>
<evidence type="ECO:0000313" key="6">
    <source>
        <dbReference type="EMBL" id="NEX46588.1"/>
    </source>
</evidence>
<dbReference type="InterPro" id="IPR001343">
    <property type="entry name" value="Hemolysn_Ca-bd"/>
</dbReference>
<dbReference type="PRINTS" id="PR00313">
    <property type="entry name" value="CABNDNGRPT"/>
</dbReference>
<dbReference type="Pfam" id="PF04862">
    <property type="entry name" value="DUF642"/>
    <property type="match status" value="2"/>
</dbReference>
<dbReference type="EMBL" id="JAAIKE010000003">
    <property type="protein sequence ID" value="NEX46588.1"/>
    <property type="molecule type" value="Genomic_DNA"/>
</dbReference>
<keyword evidence="2" id="KW-0964">Secreted</keyword>
<evidence type="ECO:0000259" key="4">
    <source>
        <dbReference type="Pfam" id="PF04862"/>
    </source>
</evidence>
<evidence type="ECO:0000256" key="1">
    <source>
        <dbReference type="ARBA" id="ARBA00004613"/>
    </source>
</evidence>
<evidence type="ECO:0000256" key="3">
    <source>
        <dbReference type="SAM" id="MobiDB-lite"/>
    </source>
</evidence>
<dbReference type="SUPFAM" id="SSF51120">
    <property type="entry name" value="beta-Roll"/>
    <property type="match status" value="7"/>
</dbReference>
<comment type="subcellular location">
    <subcellularLocation>
        <location evidence="1">Secreted</location>
    </subcellularLocation>
</comment>
<feature type="domain" description="DUF642" evidence="4">
    <location>
        <begin position="504"/>
        <end position="627"/>
    </location>
</feature>
<gene>
    <name evidence="6" type="ORF">G3572_10260</name>
</gene>
<dbReference type="InterPro" id="IPR018511">
    <property type="entry name" value="Hemolysin-typ_Ca-bd_CS"/>
</dbReference>
<evidence type="ECO:0000259" key="5">
    <source>
        <dbReference type="Pfam" id="PF13403"/>
    </source>
</evidence>
<dbReference type="InterPro" id="IPR028992">
    <property type="entry name" value="Hedgehog/Intein_dom"/>
</dbReference>
<dbReference type="Proteomes" id="UP000481421">
    <property type="component" value="Unassembled WGS sequence"/>
</dbReference>
<dbReference type="GO" id="GO:0005576">
    <property type="term" value="C:extracellular region"/>
    <property type="evidence" value="ECO:0007669"/>
    <property type="project" value="UniProtKB-SubCell"/>
</dbReference>
<dbReference type="SUPFAM" id="SSF49785">
    <property type="entry name" value="Galactose-binding domain-like"/>
    <property type="match status" value="1"/>
</dbReference>
<protein>
    <submittedName>
        <fullName evidence="6">DUF642 domain-containing protein</fullName>
    </submittedName>
</protein>
<dbReference type="InterPro" id="IPR011049">
    <property type="entry name" value="Serralysin-like_metalloprot_C"/>
</dbReference>
<dbReference type="Pfam" id="PF00353">
    <property type="entry name" value="HemolysinCabind"/>
    <property type="match status" value="12"/>
</dbReference>
<evidence type="ECO:0000313" key="7">
    <source>
        <dbReference type="Proteomes" id="UP000481421"/>
    </source>
</evidence>
<dbReference type="SUPFAM" id="SSF51294">
    <property type="entry name" value="Hedgehog/intein (Hint) domain"/>
    <property type="match status" value="1"/>
</dbReference>
<dbReference type="Gene3D" id="2.150.10.10">
    <property type="entry name" value="Serralysin-like metalloprotease, C-terminal"/>
    <property type="match status" value="7"/>
</dbReference>
<dbReference type="PROSITE" id="PS00330">
    <property type="entry name" value="HEMOLYSIN_CALCIUM"/>
    <property type="match status" value="11"/>
</dbReference>